<dbReference type="EMBL" id="JAWWNJ010000013">
    <property type="protein sequence ID" value="KAK7042160.1"/>
    <property type="molecule type" value="Genomic_DNA"/>
</dbReference>
<evidence type="ECO:0000256" key="1">
    <source>
        <dbReference type="SAM" id="MobiDB-lite"/>
    </source>
</evidence>
<sequence>MAVSTVASSRNNCWISLAVEVALLPQAGLKAGSATVRNRFRSASISTPVQAPVDRALAATFSHRTSEYPRKSAMKRPAGPVRRASLDSSGSHLSSLSDDSMDEESAKDSPEASERKLTTKTFMNCLRQIQLLPVPVSCTRKQPRTVVELPPAPDLDEVCILVESDDGIVESEDSDSATSSPLFSPRKVRFLVPAPPPPPPPESKWEEPAWCDFM</sequence>
<dbReference type="Proteomes" id="UP001362999">
    <property type="component" value="Unassembled WGS sequence"/>
</dbReference>
<organism evidence="2 3">
    <name type="scientific">Favolaschia claudopus</name>
    <dbReference type="NCBI Taxonomy" id="2862362"/>
    <lineage>
        <taxon>Eukaryota</taxon>
        <taxon>Fungi</taxon>
        <taxon>Dikarya</taxon>
        <taxon>Basidiomycota</taxon>
        <taxon>Agaricomycotina</taxon>
        <taxon>Agaricomycetes</taxon>
        <taxon>Agaricomycetidae</taxon>
        <taxon>Agaricales</taxon>
        <taxon>Marasmiineae</taxon>
        <taxon>Mycenaceae</taxon>
        <taxon>Favolaschia</taxon>
    </lineage>
</organism>
<accession>A0AAW0CSZ5</accession>
<feature type="region of interest" description="Disordered" evidence="1">
    <location>
        <begin position="62"/>
        <end position="116"/>
    </location>
</feature>
<dbReference type="AlphaFoldDB" id="A0AAW0CSZ5"/>
<comment type="caution">
    <text evidence="2">The sequence shown here is derived from an EMBL/GenBank/DDBJ whole genome shotgun (WGS) entry which is preliminary data.</text>
</comment>
<gene>
    <name evidence="2" type="ORF">R3P38DRAFT_3447547</name>
</gene>
<reference evidence="2 3" key="1">
    <citation type="journal article" date="2024" name="J Genomics">
        <title>Draft genome sequencing and assembly of Favolaschia claudopus CIRM-BRFM 2984 isolated from oak limbs.</title>
        <authorList>
            <person name="Navarro D."/>
            <person name="Drula E."/>
            <person name="Chaduli D."/>
            <person name="Cazenave R."/>
            <person name="Ahrendt S."/>
            <person name="Wang J."/>
            <person name="Lipzen A."/>
            <person name="Daum C."/>
            <person name="Barry K."/>
            <person name="Grigoriev I.V."/>
            <person name="Favel A."/>
            <person name="Rosso M.N."/>
            <person name="Martin F."/>
        </authorList>
    </citation>
    <scope>NUCLEOTIDE SEQUENCE [LARGE SCALE GENOMIC DNA]</scope>
    <source>
        <strain evidence="2 3">CIRM-BRFM 2984</strain>
    </source>
</reference>
<name>A0AAW0CSZ5_9AGAR</name>
<protein>
    <submittedName>
        <fullName evidence="2">Uncharacterized protein</fullName>
    </submittedName>
</protein>
<keyword evidence="3" id="KW-1185">Reference proteome</keyword>
<feature type="compositionally biased region" description="Low complexity" evidence="1">
    <location>
        <begin position="86"/>
        <end position="98"/>
    </location>
</feature>
<evidence type="ECO:0000313" key="3">
    <source>
        <dbReference type="Proteomes" id="UP001362999"/>
    </source>
</evidence>
<evidence type="ECO:0000313" key="2">
    <source>
        <dbReference type="EMBL" id="KAK7042160.1"/>
    </source>
</evidence>
<feature type="compositionally biased region" description="Basic and acidic residues" evidence="1">
    <location>
        <begin position="104"/>
        <end position="116"/>
    </location>
</feature>
<proteinExistence type="predicted"/>